<evidence type="ECO:0000256" key="1">
    <source>
        <dbReference type="SAM" id="SignalP"/>
    </source>
</evidence>
<feature type="chain" id="PRO_5047215789" evidence="1">
    <location>
        <begin position="33"/>
        <end position="197"/>
    </location>
</feature>
<protein>
    <submittedName>
        <fullName evidence="2">Uncharacterized protein</fullName>
    </submittedName>
</protein>
<evidence type="ECO:0000313" key="2">
    <source>
        <dbReference type="EMBL" id="MCX5617114.1"/>
    </source>
</evidence>
<dbReference type="RefSeq" id="WP_266115638.1">
    <property type="nucleotide sequence ID" value="NZ_JANIDY010000001.1"/>
</dbReference>
<dbReference type="Proteomes" id="UP001165576">
    <property type="component" value="Unassembled WGS sequence"/>
</dbReference>
<keyword evidence="1" id="KW-0732">Signal</keyword>
<evidence type="ECO:0000313" key="3">
    <source>
        <dbReference type="Proteomes" id="UP001165576"/>
    </source>
</evidence>
<sequence length="197" mass="21508">MMRKTGNRLGLCLLMMVGGLVGGTVMTPAAWAQAPLEVKPDGQVTTSGMAALDVSPKGGQRVGQTDKWQMLELDHTLTALLAEDDVMFSISPRRGGDVFLMFVLKNHEINAPELTIHFSNGYEVKSFHYTGIINRGTQWGCYVDDAAGRALFDALASSDSVTMEWAGGKAHIDFQHGDDFVRELTETAQRGDMPFPK</sequence>
<organism evidence="2 3">
    <name type="scientific">Bombella pluederhausensis</name>
    <dbReference type="NCBI Taxonomy" id="2967336"/>
    <lineage>
        <taxon>Bacteria</taxon>
        <taxon>Pseudomonadati</taxon>
        <taxon>Pseudomonadota</taxon>
        <taxon>Alphaproteobacteria</taxon>
        <taxon>Acetobacterales</taxon>
        <taxon>Acetobacteraceae</taxon>
        <taxon>Bombella</taxon>
    </lineage>
</organism>
<keyword evidence="3" id="KW-1185">Reference proteome</keyword>
<gene>
    <name evidence="2" type="ORF">NQF86_00305</name>
</gene>
<accession>A0ABT3WH53</accession>
<name>A0ABT3WH53_9PROT</name>
<comment type="caution">
    <text evidence="2">The sequence shown here is derived from an EMBL/GenBank/DDBJ whole genome shotgun (WGS) entry which is preliminary data.</text>
</comment>
<proteinExistence type="predicted"/>
<reference evidence="2" key="1">
    <citation type="submission" date="2022-07" db="EMBL/GenBank/DDBJ databases">
        <title>Bombella genomes.</title>
        <authorList>
            <person name="Harer L."/>
            <person name="Styblova S."/>
            <person name="Ehrmann M."/>
        </authorList>
    </citation>
    <scope>NUCLEOTIDE SEQUENCE</scope>
    <source>
        <strain evidence="2">TMW 2.2543</strain>
    </source>
</reference>
<dbReference type="EMBL" id="JANIDY010000001">
    <property type="protein sequence ID" value="MCX5617114.1"/>
    <property type="molecule type" value="Genomic_DNA"/>
</dbReference>
<feature type="signal peptide" evidence="1">
    <location>
        <begin position="1"/>
        <end position="32"/>
    </location>
</feature>